<keyword evidence="7" id="KW-0238">DNA-binding</keyword>
<evidence type="ECO:0000256" key="4">
    <source>
        <dbReference type="ARBA" id="ARBA00022771"/>
    </source>
</evidence>
<keyword evidence="5" id="KW-0862">Zinc</keyword>
<dbReference type="InterPro" id="IPR050752">
    <property type="entry name" value="C2H2-ZF_domain"/>
</dbReference>
<sequence length="431" mass="50585">MPLKMDISDIKPVDEEKLNNDIKDILERKVLGADNYNSVVKRLWEKQMLHVKSLQEKLRQEVIQSWVTGNKNDSCEAKVTIKREGYDLKSSEMEEVHYECPTGAIKTAFVSRLNIPRKKRGDKMVYKCKECGKEFMQRDNLIFHIRTHTGERPFKCDLCGKDFSREYGLKLHSRVHSGEKPYKCETCGREFSFRGTLRVHIRMHTKEVPYKCEVCGRGFKQIGCLQAHMRIHTGERPYKCGGCGKQFKQGQSLKQHVRRRKGENPCKYAIDGKDVSVFKTRDKQYTKTELGTYQCDVCGLDYVHQNSIINHVRKFHQTGKEFVCYICNIEFESEEVFKEHKLTHKTDLEFSCNMCDKKFKHQMSLKSHLRLHTGETPYKCEQCDKRFYCNNLLRRHVNTMHSERPFKCGLCDAAFRCNRELQLHLQSHKSG</sequence>
<proteinExistence type="predicted"/>
<accession>A0ABQ9F7E9</accession>
<dbReference type="PROSITE" id="PS00028">
    <property type="entry name" value="ZINC_FINGER_C2H2_1"/>
    <property type="match status" value="8"/>
</dbReference>
<dbReference type="InterPro" id="IPR013087">
    <property type="entry name" value="Znf_C2H2_type"/>
</dbReference>
<evidence type="ECO:0000256" key="1">
    <source>
        <dbReference type="ARBA" id="ARBA00004123"/>
    </source>
</evidence>
<organism evidence="12 13">
    <name type="scientific">Tegillarca granosa</name>
    <name type="common">Malaysian cockle</name>
    <name type="synonym">Anadara granosa</name>
    <dbReference type="NCBI Taxonomy" id="220873"/>
    <lineage>
        <taxon>Eukaryota</taxon>
        <taxon>Metazoa</taxon>
        <taxon>Spiralia</taxon>
        <taxon>Lophotrochozoa</taxon>
        <taxon>Mollusca</taxon>
        <taxon>Bivalvia</taxon>
        <taxon>Autobranchia</taxon>
        <taxon>Pteriomorphia</taxon>
        <taxon>Arcoida</taxon>
        <taxon>Arcoidea</taxon>
        <taxon>Arcidae</taxon>
        <taxon>Tegillarca</taxon>
    </lineage>
</organism>
<evidence type="ECO:0000256" key="7">
    <source>
        <dbReference type="ARBA" id="ARBA00023125"/>
    </source>
</evidence>
<evidence type="ECO:0000256" key="10">
    <source>
        <dbReference type="PROSITE-ProRule" id="PRU00042"/>
    </source>
</evidence>
<evidence type="ECO:0000256" key="8">
    <source>
        <dbReference type="ARBA" id="ARBA00023163"/>
    </source>
</evidence>
<evidence type="ECO:0000313" key="12">
    <source>
        <dbReference type="EMBL" id="KAJ8311548.1"/>
    </source>
</evidence>
<dbReference type="PANTHER" id="PTHR24384">
    <property type="entry name" value="FINGER PUTATIVE TRANSCRIPTION FACTOR FAMILY-RELATED"/>
    <property type="match status" value="1"/>
</dbReference>
<feature type="domain" description="C2H2-type" evidence="11">
    <location>
        <begin position="238"/>
        <end position="265"/>
    </location>
</feature>
<evidence type="ECO:0000256" key="3">
    <source>
        <dbReference type="ARBA" id="ARBA00022737"/>
    </source>
</evidence>
<feature type="domain" description="C2H2-type" evidence="11">
    <location>
        <begin position="293"/>
        <end position="321"/>
    </location>
</feature>
<evidence type="ECO:0000256" key="5">
    <source>
        <dbReference type="ARBA" id="ARBA00022833"/>
    </source>
</evidence>
<dbReference type="Pfam" id="PF00096">
    <property type="entry name" value="zf-C2H2"/>
    <property type="match status" value="6"/>
</dbReference>
<dbReference type="Gene3D" id="3.30.160.60">
    <property type="entry name" value="Classic Zinc Finger"/>
    <property type="match status" value="9"/>
</dbReference>
<keyword evidence="6" id="KW-0805">Transcription regulation</keyword>
<keyword evidence="8" id="KW-0804">Transcription</keyword>
<dbReference type="Proteomes" id="UP001217089">
    <property type="component" value="Unassembled WGS sequence"/>
</dbReference>
<dbReference type="SUPFAM" id="SSF57667">
    <property type="entry name" value="beta-beta-alpha zinc fingers"/>
    <property type="match status" value="6"/>
</dbReference>
<feature type="domain" description="C2H2-type" evidence="11">
    <location>
        <begin position="154"/>
        <end position="181"/>
    </location>
</feature>
<protein>
    <recommendedName>
        <fullName evidence="11">C2H2-type domain-containing protein</fullName>
    </recommendedName>
</protein>
<name>A0ABQ9F7E9_TEGGR</name>
<keyword evidence="2" id="KW-0479">Metal-binding</keyword>
<keyword evidence="3" id="KW-0677">Repeat</keyword>
<evidence type="ECO:0000256" key="6">
    <source>
        <dbReference type="ARBA" id="ARBA00023015"/>
    </source>
</evidence>
<feature type="domain" description="C2H2-type" evidence="11">
    <location>
        <begin position="406"/>
        <end position="431"/>
    </location>
</feature>
<keyword evidence="9" id="KW-0539">Nucleus</keyword>
<keyword evidence="13" id="KW-1185">Reference proteome</keyword>
<dbReference type="PROSITE" id="PS50157">
    <property type="entry name" value="ZINC_FINGER_C2H2_2"/>
    <property type="match status" value="9"/>
</dbReference>
<comment type="subcellular location">
    <subcellularLocation>
        <location evidence="1">Nucleus</location>
    </subcellularLocation>
</comment>
<feature type="domain" description="C2H2-type" evidence="11">
    <location>
        <begin position="210"/>
        <end position="237"/>
    </location>
</feature>
<dbReference type="PANTHER" id="PTHR24384:SF189">
    <property type="entry name" value="C2H2-TYPE DOMAIN-CONTAINING PROTEIN-RELATED"/>
    <property type="match status" value="1"/>
</dbReference>
<comment type="caution">
    <text evidence="12">The sequence shown here is derived from an EMBL/GenBank/DDBJ whole genome shotgun (WGS) entry which is preliminary data.</text>
</comment>
<feature type="domain" description="C2H2-type" evidence="11">
    <location>
        <begin position="378"/>
        <end position="405"/>
    </location>
</feature>
<dbReference type="Pfam" id="PF12874">
    <property type="entry name" value="zf-met"/>
    <property type="match status" value="1"/>
</dbReference>
<dbReference type="InterPro" id="IPR036236">
    <property type="entry name" value="Znf_C2H2_sf"/>
</dbReference>
<evidence type="ECO:0000256" key="9">
    <source>
        <dbReference type="ARBA" id="ARBA00023242"/>
    </source>
</evidence>
<evidence type="ECO:0000313" key="13">
    <source>
        <dbReference type="Proteomes" id="UP001217089"/>
    </source>
</evidence>
<keyword evidence="4 10" id="KW-0863">Zinc-finger</keyword>
<feature type="domain" description="C2H2-type" evidence="11">
    <location>
        <begin position="126"/>
        <end position="153"/>
    </location>
</feature>
<reference evidence="12 13" key="1">
    <citation type="submission" date="2022-12" db="EMBL/GenBank/DDBJ databases">
        <title>Chromosome-level genome of Tegillarca granosa.</title>
        <authorList>
            <person name="Kim J."/>
        </authorList>
    </citation>
    <scope>NUCLEOTIDE SEQUENCE [LARGE SCALE GENOMIC DNA]</scope>
    <source>
        <strain evidence="12">Teg-2019</strain>
        <tissue evidence="12">Adductor muscle</tissue>
    </source>
</reference>
<evidence type="ECO:0000259" key="11">
    <source>
        <dbReference type="PROSITE" id="PS50157"/>
    </source>
</evidence>
<gene>
    <name evidence="12" type="ORF">KUTeg_010903</name>
</gene>
<feature type="domain" description="C2H2-type" evidence="11">
    <location>
        <begin position="182"/>
        <end position="209"/>
    </location>
</feature>
<feature type="domain" description="C2H2-type" evidence="11">
    <location>
        <begin position="350"/>
        <end position="377"/>
    </location>
</feature>
<evidence type="ECO:0000256" key="2">
    <source>
        <dbReference type="ARBA" id="ARBA00022723"/>
    </source>
</evidence>
<dbReference type="SMART" id="SM00355">
    <property type="entry name" value="ZnF_C2H2"/>
    <property type="match status" value="10"/>
</dbReference>
<dbReference type="EMBL" id="JARBDR010000496">
    <property type="protein sequence ID" value="KAJ8311548.1"/>
    <property type="molecule type" value="Genomic_DNA"/>
</dbReference>